<gene>
    <name evidence="10" type="ordered locus">MTR_7g083980</name>
</gene>
<comment type="subcellular location">
    <subcellularLocation>
        <location evidence="1">Membrane</location>
        <topology evidence="1">Single-pass membrane protein</topology>
    </subcellularLocation>
</comment>
<dbReference type="PaxDb" id="3880-AES80714"/>
<evidence type="ECO:0000256" key="5">
    <source>
        <dbReference type="ARBA" id="ARBA00022737"/>
    </source>
</evidence>
<dbReference type="InterPro" id="IPR032675">
    <property type="entry name" value="LRR_dom_sf"/>
</dbReference>
<proteinExistence type="predicted"/>
<evidence type="ECO:0000256" key="3">
    <source>
        <dbReference type="ARBA" id="ARBA00022692"/>
    </source>
</evidence>
<keyword evidence="10" id="KW-0418">Kinase</keyword>
<dbReference type="InterPro" id="IPR052422">
    <property type="entry name" value="Auxin_Ser/Thr_Kinase"/>
</dbReference>
<reference evidence="11" key="3">
    <citation type="submission" date="2015-04" db="UniProtKB">
        <authorList>
            <consortium name="EnsemblPlants"/>
        </authorList>
    </citation>
    <scope>IDENTIFICATION</scope>
    <source>
        <strain evidence="11">cv. Jemalong A17</strain>
    </source>
</reference>
<evidence type="ECO:0000256" key="4">
    <source>
        <dbReference type="ARBA" id="ARBA00022729"/>
    </source>
</evidence>
<evidence type="ECO:0000313" key="12">
    <source>
        <dbReference type="Proteomes" id="UP000002051"/>
    </source>
</evidence>
<dbReference type="PANTHER" id="PTHR47986">
    <property type="entry name" value="OSJNBA0070M12.3 PROTEIN"/>
    <property type="match status" value="1"/>
</dbReference>
<name>G7KX90_MEDTR</name>
<dbReference type="EMBL" id="CM001223">
    <property type="protein sequence ID" value="AES80714.1"/>
    <property type="molecule type" value="Genomic_DNA"/>
</dbReference>
<reference evidence="10 12" key="1">
    <citation type="journal article" date="2011" name="Nature">
        <title>The Medicago genome provides insight into the evolution of rhizobial symbioses.</title>
        <authorList>
            <person name="Young N.D."/>
            <person name="Debelle F."/>
            <person name="Oldroyd G.E."/>
            <person name="Geurts R."/>
            <person name="Cannon S.B."/>
            <person name="Udvardi M.K."/>
            <person name="Benedito V.A."/>
            <person name="Mayer K.F."/>
            <person name="Gouzy J."/>
            <person name="Schoof H."/>
            <person name="Van de Peer Y."/>
            <person name="Proost S."/>
            <person name="Cook D.R."/>
            <person name="Meyers B.C."/>
            <person name="Spannagl M."/>
            <person name="Cheung F."/>
            <person name="De Mita S."/>
            <person name="Krishnakumar V."/>
            <person name="Gundlach H."/>
            <person name="Zhou S."/>
            <person name="Mudge J."/>
            <person name="Bharti A.K."/>
            <person name="Murray J.D."/>
            <person name="Naoumkina M.A."/>
            <person name="Rosen B."/>
            <person name="Silverstein K.A."/>
            <person name="Tang H."/>
            <person name="Rombauts S."/>
            <person name="Zhao P.X."/>
            <person name="Zhou P."/>
            <person name="Barbe V."/>
            <person name="Bardou P."/>
            <person name="Bechner M."/>
            <person name="Bellec A."/>
            <person name="Berger A."/>
            <person name="Berges H."/>
            <person name="Bidwell S."/>
            <person name="Bisseling T."/>
            <person name="Choisne N."/>
            <person name="Couloux A."/>
            <person name="Denny R."/>
            <person name="Deshpande S."/>
            <person name="Dai X."/>
            <person name="Doyle J.J."/>
            <person name="Dudez A.M."/>
            <person name="Farmer A.D."/>
            <person name="Fouteau S."/>
            <person name="Franken C."/>
            <person name="Gibelin C."/>
            <person name="Gish J."/>
            <person name="Goldstein S."/>
            <person name="Gonzalez A.J."/>
            <person name="Green P.J."/>
            <person name="Hallab A."/>
            <person name="Hartog M."/>
            <person name="Hua A."/>
            <person name="Humphray S.J."/>
            <person name="Jeong D.H."/>
            <person name="Jing Y."/>
            <person name="Jocker A."/>
            <person name="Kenton S.M."/>
            <person name="Kim D.J."/>
            <person name="Klee K."/>
            <person name="Lai H."/>
            <person name="Lang C."/>
            <person name="Lin S."/>
            <person name="Macmil S.L."/>
            <person name="Magdelenat G."/>
            <person name="Matthews L."/>
            <person name="McCorrison J."/>
            <person name="Monaghan E.L."/>
            <person name="Mun J.H."/>
            <person name="Najar F.Z."/>
            <person name="Nicholson C."/>
            <person name="Noirot C."/>
            <person name="O'Bleness M."/>
            <person name="Paule C.R."/>
            <person name="Poulain J."/>
            <person name="Prion F."/>
            <person name="Qin B."/>
            <person name="Qu C."/>
            <person name="Retzel E.F."/>
            <person name="Riddle C."/>
            <person name="Sallet E."/>
            <person name="Samain S."/>
            <person name="Samson N."/>
            <person name="Sanders I."/>
            <person name="Saurat O."/>
            <person name="Scarpelli C."/>
            <person name="Schiex T."/>
            <person name="Segurens B."/>
            <person name="Severin A.J."/>
            <person name="Sherrier D.J."/>
            <person name="Shi R."/>
            <person name="Sims S."/>
            <person name="Singer S.R."/>
            <person name="Sinharoy S."/>
            <person name="Sterck L."/>
            <person name="Viollet A."/>
            <person name="Wang B.B."/>
            <person name="Wang K."/>
            <person name="Wang M."/>
            <person name="Wang X."/>
            <person name="Warfsmann J."/>
            <person name="Weissenbach J."/>
            <person name="White D.D."/>
            <person name="White J.D."/>
            <person name="Wiley G.B."/>
            <person name="Wincker P."/>
            <person name="Xing Y."/>
            <person name="Yang L."/>
            <person name="Yao Z."/>
            <person name="Ying F."/>
            <person name="Zhai J."/>
            <person name="Zhou L."/>
            <person name="Zuber A."/>
            <person name="Denarie J."/>
            <person name="Dixon R.A."/>
            <person name="May G.D."/>
            <person name="Schwartz D.C."/>
            <person name="Rogers J."/>
            <person name="Quetier F."/>
            <person name="Town C.D."/>
            <person name="Roe B.A."/>
        </authorList>
    </citation>
    <scope>NUCLEOTIDE SEQUENCE [LARGE SCALE GENOMIC DNA]</scope>
    <source>
        <strain evidence="10">A17</strain>
        <strain evidence="11 12">cv. Jemalong A17</strain>
    </source>
</reference>
<evidence type="ECO:0000256" key="6">
    <source>
        <dbReference type="ARBA" id="ARBA00022989"/>
    </source>
</evidence>
<keyword evidence="2" id="KW-0433">Leucine-rich repeat</keyword>
<keyword evidence="5" id="KW-0677">Repeat</keyword>
<evidence type="ECO:0000256" key="7">
    <source>
        <dbReference type="ARBA" id="ARBA00023136"/>
    </source>
</evidence>
<evidence type="ECO:0000256" key="8">
    <source>
        <dbReference type="ARBA" id="ARBA00023170"/>
    </source>
</evidence>
<keyword evidence="4" id="KW-0732">Signal</keyword>
<keyword evidence="3" id="KW-0812">Transmembrane</keyword>
<dbReference type="HOGENOM" id="CLU_2674880_0_0_1"/>
<keyword evidence="6" id="KW-1133">Transmembrane helix</keyword>
<dbReference type="EnsemblPlants" id="AES80714">
    <property type="protein sequence ID" value="AES80714"/>
    <property type="gene ID" value="MTR_7g083980"/>
</dbReference>
<dbReference type="GO" id="GO:0016301">
    <property type="term" value="F:kinase activity"/>
    <property type="evidence" value="ECO:0007669"/>
    <property type="project" value="UniProtKB-KW"/>
</dbReference>
<keyword evidence="8 10" id="KW-0675">Receptor</keyword>
<dbReference type="PANTHER" id="PTHR47986:SF10">
    <property type="entry name" value="RECEPTOR-LIKE KINASE TMK4"/>
    <property type="match status" value="1"/>
</dbReference>
<protein>
    <submittedName>
        <fullName evidence="10">Receptor-like kinase Rhg4, putative</fullName>
    </submittedName>
</protein>
<reference evidence="10 12" key="2">
    <citation type="journal article" date="2014" name="BMC Genomics">
        <title>An improved genome release (version Mt4.0) for the model legume Medicago truncatula.</title>
        <authorList>
            <person name="Tang H."/>
            <person name="Krishnakumar V."/>
            <person name="Bidwell S."/>
            <person name="Rosen B."/>
            <person name="Chan A."/>
            <person name="Zhou S."/>
            <person name="Gentzbittel L."/>
            <person name="Childs K.L."/>
            <person name="Yandell M."/>
            <person name="Gundlach H."/>
            <person name="Mayer K.F."/>
            <person name="Schwartz D.C."/>
            <person name="Town C.D."/>
        </authorList>
    </citation>
    <scope>GENOME REANNOTATION</scope>
    <source>
        <strain evidence="11 12">cv. Jemalong A17</strain>
    </source>
</reference>
<evidence type="ECO:0000256" key="1">
    <source>
        <dbReference type="ARBA" id="ARBA00004167"/>
    </source>
</evidence>
<dbReference type="SUPFAM" id="SSF52058">
    <property type="entry name" value="L domain-like"/>
    <property type="match status" value="1"/>
</dbReference>
<dbReference type="GO" id="GO:0016020">
    <property type="term" value="C:membrane"/>
    <property type="evidence" value="ECO:0007669"/>
    <property type="project" value="UniProtKB-SubCell"/>
</dbReference>
<keyword evidence="12" id="KW-1185">Reference proteome</keyword>
<evidence type="ECO:0000313" key="11">
    <source>
        <dbReference type="EnsemblPlants" id="AES80714"/>
    </source>
</evidence>
<organism evidence="10 12">
    <name type="scientific">Medicago truncatula</name>
    <name type="common">Barrel medic</name>
    <name type="synonym">Medicago tribuloides</name>
    <dbReference type="NCBI Taxonomy" id="3880"/>
    <lineage>
        <taxon>Eukaryota</taxon>
        <taxon>Viridiplantae</taxon>
        <taxon>Streptophyta</taxon>
        <taxon>Embryophyta</taxon>
        <taxon>Tracheophyta</taxon>
        <taxon>Spermatophyta</taxon>
        <taxon>Magnoliopsida</taxon>
        <taxon>eudicotyledons</taxon>
        <taxon>Gunneridae</taxon>
        <taxon>Pentapetalae</taxon>
        <taxon>rosids</taxon>
        <taxon>fabids</taxon>
        <taxon>Fabales</taxon>
        <taxon>Fabaceae</taxon>
        <taxon>Papilionoideae</taxon>
        <taxon>50 kb inversion clade</taxon>
        <taxon>NPAAA clade</taxon>
        <taxon>Hologalegina</taxon>
        <taxon>IRL clade</taxon>
        <taxon>Trifolieae</taxon>
        <taxon>Medicago</taxon>
    </lineage>
</organism>
<keyword evidence="10" id="KW-0808">Transferase</keyword>
<evidence type="ECO:0000313" key="10">
    <source>
        <dbReference type="EMBL" id="AES80714.1"/>
    </source>
</evidence>
<dbReference type="Proteomes" id="UP000002051">
    <property type="component" value="Unassembled WGS sequence"/>
</dbReference>
<dbReference type="Gene3D" id="3.80.10.10">
    <property type="entry name" value="Ribonuclease Inhibitor"/>
    <property type="match status" value="1"/>
</dbReference>
<keyword evidence="9" id="KW-0325">Glycoprotein</keyword>
<evidence type="ECO:0000256" key="2">
    <source>
        <dbReference type="ARBA" id="ARBA00022614"/>
    </source>
</evidence>
<sequence>MKIDIVTSMKFFSRSWLNKIRFASSIQVSFNSTYLFDLHLELNFLIDLIPPSLLTLPNLKNISLDHNFLQGPVSM</sequence>
<accession>G7KX90</accession>
<evidence type="ECO:0000256" key="9">
    <source>
        <dbReference type="ARBA" id="ARBA00023180"/>
    </source>
</evidence>
<keyword evidence="7" id="KW-0472">Membrane</keyword>
<dbReference type="AlphaFoldDB" id="G7KX90"/>